<keyword evidence="7" id="KW-0546">Nucleotide metabolism</keyword>
<name>A0A2S5ZDS7_9GAMM</name>
<reference evidence="13 14" key="1">
    <citation type="submission" date="2018-01" db="EMBL/GenBank/DDBJ databases">
        <title>Complete genome sequences of the type strains of Marinobacter flavimaris and Marinobacter maroccanus.</title>
        <authorList>
            <person name="Palau M."/>
            <person name="Boujida N."/>
            <person name="Manresa A."/>
            <person name="Minana-Galbis D."/>
        </authorList>
    </citation>
    <scope>NUCLEOTIDE SEQUENCE [LARGE SCALE GENOMIC DNA]</scope>
    <source>
        <strain evidence="13 14">N4</strain>
    </source>
</reference>
<evidence type="ECO:0000256" key="10">
    <source>
        <dbReference type="ARBA" id="ARBA00048304"/>
    </source>
</evidence>
<evidence type="ECO:0000256" key="4">
    <source>
        <dbReference type="ARBA" id="ARBA00022741"/>
    </source>
</evidence>
<evidence type="ECO:0000259" key="12">
    <source>
        <dbReference type="Pfam" id="PF21654"/>
    </source>
</evidence>
<evidence type="ECO:0000256" key="7">
    <source>
        <dbReference type="ARBA" id="ARBA00023080"/>
    </source>
</evidence>
<evidence type="ECO:0000313" key="14">
    <source>
        <dbReference type="Proteomes" id="UP000239917"/>
    </source>
</evidence>
<comment type="caution">
    <text evidence="13">The sequence shown here is derived from an EMBL/GenBank/DDBJ whole genome shotgun (WGS) entry which is preliminary data.</text>
</comment>
<dbReference type="Pfam" id="PF21654">
    <property type="entry name" value="DncV-like_NTFase"/>
    <property type="match status" value="1"/>
</dbReference>
<dbReference type="Proteomes" id="UP000239917">
    <property type="component" value="Unassembled WGS sequence"/>
</dbReference>
<proteinExistence type="predicted"/>
<evidence type="ECO:0000256" key="6">
    <source>
        <dbReference type="ARBA" id="ARBA00022842"/>
    </source>
</evidence>
<keyword evidence="6" id="KW-0460">Magnesium</keyword>
<evidence type="ECO:0000256" key="5">
    <source>
        <dbReference type="ARBA" id="ARBA00022840"/>
    </source>
</evidence>
<dbReference type="GO" id="GO:0016779">
    <property type="term" value="F:nucleotidyltransferase activity"/>
    <property type="evidence" value="ECO:0007669"/>
    <property type="project" value="UniProtKB-KW"/>
</dbReference>
<dbReference type="GO" id="GO:0051607">
    <property type="term" value="P:defense response to virus"/>
    <property type="evidence" value="ECO:0007669"/>
    <property type="project" value="UniProtKB-KW"/>
</dbReference>
<dbReference type="GO" id="GO:0009117">
    <property type="term" value="P:nucleotide metabolic process"/>
    <property type="evidence" value="ECO:0007669"/>
    <property type="project" value="UniProtKB-KW"/>
</dbReference>
<evidence type="ECO:0000256" key="1">
    <source>
        <dbReference type="ARBA" id="ARBA00022679"/>
    </source>
</evidence>
<keyword evidence="1" id="KW-0808">Transferase</keyword>
<feature type="domain" description="Cyclic GMP-AMP synthase DncV-like nucleotidyltransferase" evidence="12">
    <location>
        <begin position="53"/>
        <end position="137"/>
    </location>
</feature>
<dbReference type="GO" id="GO:0005524">
    <property type="term" value="F:ATP binding"/>
    <property type="evidence" value="ECO:0007669"/>
    <property type="project" value="UniProtKB-KW"/>
</dbReference>
<evidence type="ECO:0000256" key="2">
    <source>
        <dbReference type="ARBA" id="ARBA00022695"/>
    </source>
</evidence>
<keyword evidence="14" id="KW-1185">Reference proteome</keyword>
<dbReference type="OrthoDB" id="5569081at2"/>
<accession>A0A2S5ZDS7</accession>
<keyword evidence="8" id="KW-0051">Antiviral defense</keyword>
<feature type="compositionally biased region" description="Basic residues" evidence="11">
    <location>
        <begin position="32"/>
        <end position="41"/>
    </location>
</feature>
<feature type="region of interest" description="Disordered" evidence="11">
    <location>
        <begin position="1"/>
        <end position="52"/>
    </location>
</feature>
<dbReference type="EMBL" id="PSSX01000002">
    <property type="protein sequence ID" value="PPI85354.1"/>
    <property type="molecule type" value="Genomic_DNA"/>
</dbReference>
<dbReference type="AlphaFoldDB" id="A0A2S5ZDS7"/>
<evidence type="ECO:0000256" key="9">
    <source>
        <dbReference type="ARBA" id="ARBA00044145"/>
    </source>
</evidence>
<protein>
    <recommendedName>
        <fullName evidence="9">Cyclic GMP-AMP synthase</fullName>
    </recommendedName>
</protein>
<keyword evidence="5" id="KW-0067">ATP-binding</keyword>
<feature type="compositionally biased region" description="Basic and acidic residues" evidence="11">
    <location>
        <begin position="20"/>
        <end position="31"/>
    </location>
</feature>
<sequence length="344" mass="39055">MFDSSNQISKYHNDQVNLPKAERDKMRSRRDANRKRLKKGLAKNQKPSPVGCHSQGSYAMWTMVQDANCDFDIDDGVYFEKADLVGRNGGVMTALQVRQMVCDALGTENNFSRSPELLKNCVRVYYKEGHHVDVPAYRRIATEDFLSGETTYEYELASADWKSSDPRAVTRWFTQVNQELSPDPNSNGGQFRRVVRLLKKFARSRPSWKSTMASGFMLTKLAQEEFRPSEGRDDKALRNTMKAISNRLAFNETVNHPILSGETLTNDNDGRPAFIKKCLDENLAHLAVLDDRDCTHKQAMKAWDKVFKSDWFIHQPESGEAVRKASVFGVPTEAVDKRGGGRFA</sequence>
<gene>
    <name evidence="13" type="ORF">KEHDKFFH_02640</name>
</gene>
<keyword evidence="2" id="KW-0548">Nucleotidyltransferase</keyword>
<dbReference type="GO" id="GO:0046872">
    <property type="term" value="F:metal ion binding"/>
    <property type="evidence" value="ECO:0007669"/>
    <property type="project" value="UniProtKB-KW"/>
</dbReference>
<feature type="compositionally biased region" description="Polar residues" evidence="11">
    <location>
        <begin position="1"/>
        <end position="16"/>
    </location>
</feature>
<comment type="catalytic activity">
    <reaction evidence="10">
        <text>GTP + ATP = 3',3'-cGAMP + 2 diphosphate</text>
        <dbReference type="Rhea" id="RHEA:35647"/>
        <dbReference type="ChEBI" id="CHEBI:30616"/>
        <dbReference type="ChEBI" id="CHEBI:33019"/>
        <dbReference type="ChEBI" id="CHEBI:37565"/>
        <dbReference type="ChEBI" id="CHEBI:71501"/>
    </reaction>
    <physiologicalReaction direction="left-to-right" evidence="10">
        <dbReference type="Rhea" id="RHEA:35648"/>
    </physiologicalReaction>
</comment>
<keyword evidence="3" id="KW-0479">Metal-binding</keyword>
<dbReference type="InterPro" id="IPR048445">
    <property type="entry name" value="DncV-like_NTFase"/>
</dbReference>
<organism evidence="13 14">
    <name type="scientific">Marinobacter maroccanus</name>
    <dbReference type="NCBI Taxonomy" id="2055143"/>
    <lineage>
        <taxon>Bacteria</taxon>
        <taxon>Pseudomonadati</taxon>
        <taxon>Pseudomonadota</taxon>
        <taxon>Gammaproteobacteria</taxon>
        <taxon>Pseudomonadales</taxon>
        <taxon>Marinobacteraceae</taxon>
        <taxon>Marinobacter</taxon>
    </lineage>
</organism>
<evidence type="ECO:0000256" key="3">
    <source>
        <dbReference type="ARBA" id="ARBA00022723"/>
    </source>
</evidence>
<evidence type="ECO:0000313" key="13">
    <source>
        <dbReference type="EMBL" id="PPI85354.1"/>
    </source>
</evidence>
<dbReference type="RefSeq" id="WP_104320490.1">
    <property type="nucleotide sequence ID" value="NZ_PSSX01000002.1"/>
</dbReference>
<keyword evidence="4" id="KW-0547">Nucleotide-binding</keyword>
<evidence type="ECO:0000256" key="11">
    <source>
        <dbReference type="SAM" id="MobiDB-lite"/>
    </source>
</evidence>
<evidence type="ECO:0000256" key="8">
    <source>
        <dbReference type="ARBA" id="ARBA00023118"/>
    </source>
</evidence>